<dbReference type="STRING" id="49451.A0A1J6HU18"/>
<gene>
    <name evidence="1" type="ORF">A4A49_09933</name>
</gene>
<reference evidence="1" key="1">
    <citation type="submission" date="2016-11" db="EMBL/GenBank/DDBJ databases">
        <title>The genome of Nicotiana attenuata.</title>
        <authorList>
            <person name="Xu S."/>
            <person name="Brockmoeller T."/>
            <person name="Gaquerel E."/>
            <person name="Navarro A."/>
            <person name="Kuhl H."/>
            <person name="Gase K."/>
            <person name="Ling Z."/>
            <person name="Zhou W."/>
            <person name="Kreitzer C."/>
            <person name="Stanke M."/>
            <person name="Tang H."/>
            <person name="Lyons E."/>
            <person name="Pandey P."/>
            <person name="Pandey S.P."/>
            <person name="Timmermann B."/>
            <person name="Baldwin I.T."/>
        </authorList>
    </citation>
    <scope>NUCLEOTIDE SEQUENCE [LARGE SCALE GENOMIC DNA]</scope>
    <source>
        <strain evidence="1">UT</strain>
    </source>
</reference>
<protein>
    <submittedName>
        <fullName evidence="1">Uncharacterized protein</fullName>
    </submittedName>
</protein>
<dbReference type="Gramene" id="OIS96365">
    <property type="protein sequence ID" value="OIS96365"/>
    <property type="gene ID" value="A4A49_09933"/>
</dbReference>
<keyword evidence="2" id="KW-1185">Reference proteome</keyword>
<evidence type="ECO:0000313" key="2">
    <source>
        <dbReference type="Proteomes" id="UP000187609"/>
    </source>
</evidence>
<sequence>MLKAILILGSSSGFLSCRFRKPQPNSGLFLISTRKSIGTISVKTDSLLLPASHYKGRFRMSSTHSKSNPDGPSSSQLSSSSVAAIQSIMTQDADFCCFWCHFLYMSLVGCSLCPRLRLGTLNEIQSGLRLKDICESTGSSAT</sequence>
<organism evidence="1 2">
    <name type="scientific">Nicotiana attenuata</name>
    <name type="common">Coyote tobacco</name>
    <dbReference type="NCBI Taxonomy" id="49451"/>
    <lineage>
        <taxon>Eukaryota</taxon>
        <taxon>Viridiplantae</taxon>
        <taxon>Streptophyta</taxon>
        <taxon>Embryophyta</taxon>
        <taxon>Tracheophyta</taxon>
        <taxon>Spermatophyta</taxon>
        <taxon>Magnoliopsida</taxon>
        <taxon>eudicotyledons</taxon>
        <taxon>Gunneridae</taxon>
        <taxon>Pentapetalae</taxon>
        <taxon>asterids</taxon>
        <taxon>lamiids</taxon>
        <taxon>Solanales</taxon>
        <taxon>Solanaceae</taxon>
        <taxon>Nicotianoideae</taxon>
        <taxon>Nicotianeae</taxon>
        <taxon>Nicotiana</taxon>
    </lineage>
</organism>
<accession>A0A1J6HU18</accession>
<proteinExistence type="predicted"/>
<comment type="caution">
    <text evidence="1">The sequence shown here is derived from an EMBL/GenBank/DDBJ whole genome shotgun (WGS) entry which is preliminary data.</text>
</comment>
<evidence type="ECO:0000313" key="1">
    <source>
        <dbReference type="EMBL" id="OIS96365.1"/>
    </source>
</evidence>
<name>A0A1J6HU18_NICAT</name>
<dbReference type="AlphaFoldDB" id="A0A1J6HU18"/>
<dbReference type="PROSITE" id="PS51257">
    <property type="entry name" value="PROKAR_LIPOPROTEIN"/>
    <property type="match status" value="1"/>
</dbReference>
<dbReference type="Proteomes" id="UP000187609">
    <property type="component" value="Unassembled WGS sequence"/>
</dbReference>
<dbReference type="EMBL" id="MJEQ01037194">
    <property type="protein sequence ID" value="OIS96365.1"/>
    <property type="molecule type" value="Genomic_DNA"/>
</dbReference>